<dbReference type="AlphaFoldDB" id="A0A2H1WJ55"/>
<dbReference type="EMBL" id="ODYU01008962">
    <property type="protein sequence ID" value="SOQ52996.1"/>
    <property type="molecule type" value="Genomic_DNA"/>
</dbReference>
<protein>
    <submittedName>
        <fullName evidence="1">SFRICE_016672</fullName>
    </submittedName>
</protein>
<evidence type="ECO:0000313" key="1">
    <source>
        <dbReference type="EMBL" id="SOQ52996.1"/>
    </source>
</evidence>
<sequence>MLEAHIHEQHSATHDATIVALLLTADMAPNTISSDGNIPDTFFVTLQTNEQTDHLMQRVASCGSNPLHAARQSVAQPPRQPCLFDLCYKSHVIGGESIAIIHAFLRGESHPMTSPALGEAGGSVRLLLTKNHPVPVVPLRCPQLRIGKFFMEQAGKRVDGSPNGKQWPPLMDTRNTRGVTIYFFEGGENHPMTSPAMSEARSSVRLLLTKNHPVPTPALSRSPVVARSLEMCPVYRNRLTSYYIGLIIQMVKSECTLCLLLMHDSFFKSRKSSYFFSRFEREEARGSVRLLLTKNHPVPTPASCVRILEAQLPFPIFPIPDSPTTLKFLKGQHRTCKASAVSSVHGRRRLLTISLPVSSFTGLYHTKKYTFDRFHCGSQKLAPWGNRTRYTMRGSQLPSHRSNRAVSSDFLLCRGCVYKHTSSHTHDTQTRKNNLWITQSCNVRESNSLHVAPQPVAQPPHQPRNH</sequence>
<reference evidence="1" key="1">
    <citation type="submission" date="2016-07" db="EMBL/GenBank/DDBJ databases">
        <authorList>
            <person name="Bretaudeau A."/>
        </authorList>
    </citation>
    <scope>NUCLEOTIDE SEQUENCE</scope>
    <source>
        <strain evidence="1">Rice</strain>
        <tissue evidence="1">Whole body</tissue>
    </source>
</reference>
<gene>
    <name evidence="1" type="ORF">SFRICE_016672</name>
</gene>
<accession>A0A2H1WJ55</accession>
<name>A0A2H1WJ55_SPOFR</name>
<proteinExistence type="predicted"/>
<organism evidence="1">
    <name type="scientific">Spodoptera frugiperda</name>
    <name type="common">Fall armyworm</name>
    <dbReference type="NCBI Taxonomy" id="7108"/>
    <lineage>
        <taxon>Eukaryota</taxon>
        <taxon>Metazoa</taxon>
        <taxon>Ecdysozoa</taxon>
        <taxon>Arthropoda</taxon>
        <taxon>Hexapoda</taxon>
        <taxon>Insecta</taxon>
        <taxon>Pterygota</taxon>
        <taxon>Neoptera</taxon>
        <taxon>Endopterygota</taxon>
        <taxon>Lepidoptera</taxon>
        <taxon>Glossata</taxon>
        <taxon>Ditrysia</taxon>
        <taxon>Noctuoidea</taxon>
        <taxon>Noctuidae</taxon>
        <taxon>Amphipyrinae</taxon>
        <taxon>Spodoptera</taxon>
    </lineage>
</organism>